<comment type="subcellular location">
    <subcellularLocation>
        <location evidence="1">Nucleus</location>
        <location evidence="1">Nuclear pore complex</location>
    </subcellularLocation>
</comment>
<dbReference type="RefSeq" id="XP_024730617.1">
    <property type="nucleotide sequence ID" value="XM_024878554.1"/>
</dbReference>
<sequence length="1863" mass="207422">MAPIPNSSYFPSLERCLNGDLLVVSWKTVYSAITSDIEIGTDHRAVIERFLSDPEVVQLLARPFDAYPPPSTQSKATFETKTSAINVTPSSSAKYDIKEIKEDSLWLSKVAKLDEVSALRLVTEECQFRTSAQLLAQFSEEELASIRDAAGNSQYSSSIPLSLLVQGLDPEAIQQQFARKDRRKQRILRTYFSERRYLLKTSERLLDAAFLHQAKEQNAADRGKGKGKAVELEPSWQANCGIAIASQQDMANPQSFILRCIHAIGATLKKLEERSGWSDLDGERGDIEIEWIRSQFTEATHAMELLWQFIVNAMGIPIGRAVLEWFRLQQSYGFFNSFESDEPSIQASFHQFRSIATIVSLGMLNLPTTLDRVAEPTSTEDVSSETSIDEAFLLNPRTVTEIQEIFLQAADTGFETVGPALLAWGLILRELNIRVERKKAANQIDAESYNPRSSSDSEIAMVPDPYEQTLEEIKGVLDEDPIDFLARRAVNSCRVFQTIATLSLQLGNTSTGLFSNSVSAKMRMYLLDLIKNSTIVGYIPEIIEATLATLTGNESYWDILDSKPIDVENDPVAMFLTDDVLVNGLLKNSQFRYPWEALPFLQMIRALASCSSCYDNENSNSALIFLESIPMFTYTMPADFDGYETVQEEENANNIRLTQPVMLFEPRLKGFRNFGGQNRLLAVARVDEDFCISAGTHGRIISESGPKVAFWYHQYHGLKYFGKLLETFLAASAEVDATTHQPVDRDSVSEIIGIIATLLLSISRSAHDNPNSIEDARKILEIASSGLNRNRDVISVIFDIFEEELQNLSACSGSDVPLQILVSCIHFIHATTPISPGRVWPLMSRTALLAVSRGKGKLPSIVESVELLSGRYEFLISCCRLYESLVEDFASNAIRRRSRAKSSARLNDGDEDVSTGIPDLVLAKILLSFTRYLVDVLESSPGWKYAEQGDRQRICEIISRTYNKVLEYAYGIETSIDTKEEEPPTKINRLLKSVESPKKKENLTKIMEPLMPSALLLVESFLSASSGTLRFQPLLRSYYDGLETPDMAILPNLLNLWTAQVNAVLSFSKTLLRVSAMLGRPPSQLENQLFKVSSLIARLYVVNDTYRTSVVKLFESLIVTASNNTSEPPSLLGHLGPQTAKNFLHVLSDLDKPLSRDENVRSIWDFLSKVVSSRQQWFANYLLTGKTPREALTAKTSGKELAALDKPLLTTALEALTGINELAKTEALPMLQFVTLAQNFWPWTVCNSPKYGDFIKAISNFVGHFKPIQQSTNLEVAIDACHQTRIAAYVAEILAMHLFHARQTGIPTSIPELLPNLSYFTRFAVGIPNYNNSLHALLKQNFETRYPGCTLRDLKRTTLEEHQYGKGYFYNLQLANKMLSMSEAWTGRSDNGLRAELANANVNLSLVDAHIALFHSWRYLSIELSGNAGNQDLQKLLTKVVADCLTANMRPQPPEEIFSRLLQTRVDFGIVLTQRLIQANSTVPEMQGLLGTAWDAIRALRGSFDRAVPDADILYYRSLLKLLFLTIRIHAEAKQQDMARNLRASKRIAQASSIGPVIMEIVNNVVAVGIREIASVIHESPADSSPEDFALITGILQSCLRIPGIELCQSQIVNVLTQAGVPRLVVTLFSWSDSLAIHGDPIYGELSMLFLLELSSMPLMAEQLAIDGVLGHLASANITSYLRSGKVGPFAESAGLQRCYSIWARGILPFLLNLLDAVQASIATEVSLFLAQFSNLVKQSEQSLDAPETNRIIPQGTVRYITLTICSETHSMALVTFILNGFREALKGTTDIPEVKWDASGVLENVEFWLSSRALLKDRLLPMGEREMEMRRKGGPAVSELEKKVLSELEGIKEVLNGGENGS</sequence>
<dbReference type="PANTHER" id="PTHR31431:SF1">
    <property type="entry name" value="NUCLEOPORIN NUP188"/>
    <property type="match status" value="1"/>
</dbReference>
<gene>
    <name evidence="13" type="ORF">K444DRAFT_599105</name>
</gene>
<dbReference type="InParanoid" id="A0A2J6SSP7"/>
<evidence type="ECO:0000259" key="11">
    <source>
        <dbReference type="Pfam" id="PF18378"/>
    </source>
</evidence>
<dbReference type="InterPro" id="IPR044840">
    <property type="entry name" value="Nup188"/>
</dbReference>
<evidence type="ECO:0000313" key="13">
    <source>
        <dbReference type="EMBL" id="PMD53713.1"/>
    </source>
</evidence>
<dbReference type="GO" id="GO:0006606">
    <property type="term" value="P:protein import into nucleus"/>
    <property type="evidence" value="ECO:0007669"/>
    <property type="project" value="TreeGrafter"/>
</dbReference>
<keyword evidence="14" id="KW-1185">Reference proteome</keyword>
<accession>A0A2J6SSP7</accession>
<dbReference type="InterPro" id="IPR041634">
    <property type="entry name" value="Nup188_C"/>
</dbReference>
<dbReference type="OrthoDB" id="102511at2759"/>
<feature type="domain" description="Nuclear pore protein Nup188 C-terminal" evidence="11">
    <location>
        <begin position="1489"/>
        <end position="1856"/>
    </location>
</feature>
<dbReference type="InterPro" id="IPR048883">
    <property type="entry name" value="Nup188_N-subdom_III"/>
</dbReference>
<keyword evidence="3" id="KW-0509">mRNA transport</keyword>
<name>A0A2J6SSP7_9HELO</name>
<evidence type="ECO:0000256" key="7">
    <source>
        <dbReference type="ARBA" id="ARBA00023242"/>
    </source>
</evidence>
<comment type="similarity">
    <text evidence="8">Belongs to the Nup188 family.</text>
</comment>
<dbReference type="Pfam" id="PF21093">
    <property type="entry name" value="Nup188_N-subdom_III"/>
    <property type="match status" value="1"/>
</dbReference>
<evidence type="ECO:0000256" key="5">
    <source>
        <dbReference type="ARBA" id="ARBA00023010"/>
    </source>
</evidence>
<evidence type="ECO:0000256" key="4">
    <source>
        <dbReference type="ARBA" id="ARBA00022927"/>
    </source>
</evidence>
<dbReference type="GO" id="GO:0044611">
    <property type="term" value="C:nuclear pore inner ring"/>
    <property type="evidence" value="ECO:0007669"/>
    <property type="project" value="TreeGrafter"/>
</dbReference>
<evidence type="ECO:0000256" key="1">
    <source>
        <dbReference type="ARBA" id="ARBA00004567"/>
    </source>
</evidence>
<dbReference type="STRING" id="1095630.A0A2J6SSP7"/>
<feature type="domain" description="Nucleoporin Nup188 N-terminal" evidence="10">
    <location>
        <begin position="95"/>
        <end position="440"/>
    </location>
</feature>
<evidence type="ECO:0000313" key="14">
    <source>
        <dbReference type="Proteomes" id="UP000235371"/>
    </source>
</evidence>
<keyword evidence="6" id="KW-0906">Nuclear pore complex</keyword>
<dbReference type="Proteomes" id="UP000235371">
    <property type="component" value="Unassembled WGS sequence"/>
</dbReference>
<evidence type="ECO:0000256" key="8">
    <source>
        <dbReference type="ARBA" id="ARBA00038387"/>
    </source>
</evidence>
<evidence type="ECO:0000256" key="3">
    <source>
        <dbReference type="ARBA" id="ARBA00022816"/>
    </source>
</evidence>
<dbReference type="Pfam" id="PF10487">
    <property type="entry name" value="Nup188_N"/>
    <property type="match status" value="1"/>
</dbReference>
<evidence type="ECO:0000259" key="12">
    <source>
        <dbReference type="Pfam" id="PF21093"/>
    </source>
</evidence>
<reference evidence="13 14" key="1">
    <citation type="submission" date="2016-04" db="EMBL/GenBank/DDBJ databases">
        <title>A degradative enzymes factory behind the ericoid mycorrhizal symbiosis.</title>
        <authorList>
            <consortium name="DOE Joint Genome Institute"/>
            <person name="Martino E."/>
            <person name="Morin E."/>
            <person name="Grelet G."/>
            <person name="Kuo A."/>
            <person name="Kohler A."/>
            <person name="Daghino S."/>
            <person name="Barry K."/>
            <person name="Choi C."/>
            <person name="Cichocki N."/>
            <person name="Clum A."/>
            <person name="Copeland A."/>
            <person name="Hainaut M."/>
            <person name="Haridas S."/>
            <person name="Labutti K."/>
            <person name="Lindquist E."/>
            <person name="Lipzen A."/>
            <person name="Khouja H.-R."/>
            <person name="Murat C."/>
            <person name="Ohm R."/>
            <person name="Olson A."/>
            <person name="Spatafora J."/>
            <person name="Veneault-Fourrey C."/>
            <person name="Henrissat B."/>
            <person name="Grigoriev I."/>
            <person name="Martin F."/>
            <person name="Perotto S."/>
        </authorList>
    </citation>
    <scope>NUCLEOTIDE SEQUENCE [LARGE SCALE GENOMIC DNA]</scope>
    <source>
        <strain evidence="13 14">E</strain>
    </source>
</reference>
<dbReference type="Pfam" id="PF18378">
    <property type="entry name" value="Nup188_C"/>
    <property type="match status" value="1"/>
</dbReference>
<feature type="domain" description="Nucleoporin Nup188 N-terminal subdomain III" evidence="12">
    <location>
        <begin position="710"/>
        <end position="1186"/>
    </location>
</feature>
<dbReference type="GO" id="GO:0051028">
    <property type="term" value="P:mRNA transport"/>
    <property type="evidence" value="ECO:0007669"/>
    <property type="project" value="UniProtKB-KW"/>
</dbReference>
<keyword evidence="4" id="KW-0653">Protein transport</keyword>
<dbReference type="PANTHER" id="PTHR31431">
    <property type="entry name" value="NUCLEOPORIN NUP188 HOMOLOG"/>
    <property type="match status" value="1"/>
</dbReference>
<dbReference type="GeneID" id="36586631"/>
<keyword evidence="5" id="KW-0811">Translocation</keyword>
<dbReference type="Pfam" id="PF21094">
    <property type="entry name" value="Nup188_SH3-like"/>
    <property type="match status" value="1"/>
</dbReference>
<protein>
    <recommendedName>
        <fullName evidence="9">Nucleoporin NUP188</fullName>
    </recommendedName>
</protein>
<dbReference type="EMBL" id="KZ613871">
    <property type="protein sequence ID" value="PMD53713.1"/>
    <property type="molecule type" value="Genomic_DNA"/>
</dbReference>
<dbReference type="InterPro" id="IPR018864">
    <property type="entry name" value="Nucleoporin_Nup188_N"/>
</dbReference>
<keyword evidence="7" id="KW-0539">Nucleus</keyword>
<proteinExistence type="inferred from homology"/>
<evidence type="ECO:0000256" key="9">
    <source>
        <dbReference type="ARBA" id="ARBA00040174"/>
    </source>
</evidence>
<dbReference type="GO" id="GO:0017056">
    <property type="term" value="F:structural constituent of nuclear pore"/>
    <property type="evidence" value="ECO:0007669"/>
    <property type="project" value="InterPro"/>
</dbReference>
<organism evidence="13 14">
    <name type="scientific">Hyaloscypha bicolor E</name>
    <dbReference type="NCBI Taxonomy" id="1095630"/>
    <lineage>
        <taxon>Eukaryota</taxon>
        <taxon>Fungi</taxon>
        <taxon>Dikarya</taxon>
        <taxon>Ascomycota</taxon>
        <taxon>Pezizomycotina</taxon>
        <taxon>Leotiomycetes</taxon>
        <taxon>Helotiales</taxon>
        <taxon>Hyaloscyphaceae</taxon>
        <taxon>Hyaloscypha</taxon>
        <taxon>Hyaloscypha bicolor</taxon>
    </lineage>
</organism>
<evidence type="ECO:0000259" key="10">
    <source>
        <dbReference type="Pfam" id="PF10487"/>
    </source>
</evidence>
<evidence type="ECO:0000256" key="2">
    <source>
        <dbReference type="ARBA" id="ARBA00022448"/>
    </source>
</evidence>
<dbReference type="Gene3D" id="1.25.10.70">
    <property type="match status" value="1"/>
</dbReference>
<dbReference type="FunCoup" id="A0A2J6SSP7">
    <property type="interactions" value="129"/>
</dbReference>
<evidence type="ECO:0000256" key="6">
    <source>
        <dbReference type="ARBA" id="ARBA00023132"/>
    </source>
</evidence>
<keyword evidence="2" id="KW-0813">Transport</keyword>
<dbReference type="GO" id="GO:0006405">
    <property type="term" value="P:RNA export from nucleus"/>
    <property type="evidence" value="ECO:0007669"/>
    <property type="project" value="TreeGrafter"/>
</dbReference>